<feature type="non-terminal residue" evidence="2">
    <location>
        <position position="1"/>
    </location>
</feature>
<evidence type="ECO:0000313" key="3">
    <source>
        <dbReference type="Proteomes" id="UP001159427"/>
    </source>
</evidence>
<gene>
    <name evidence="2" type="ORF">PEVE_00010395</name>
</gene>
<proteinExistence type="predicted"/>
<feature type="non-terminal residue" evidence="2">
    <location>
        <position position="72"/>
    </location>
</feature>
<reference evidence="2 3" key="1">
    <citation type="submission" date="2022-05" db="EMBL/GenBank/DDBJ databases">
        <authorList>
            <consortium name="Genoscope - CEA"/>
            <person name="William W."/>
        </authorList>
    </citation>
    <scope>NUCLEOTIDE SEQUENCE [LARGE SCALE GENOMIC DNA]</scope>
</reference>
<feature type="domain" description="AVL9/DENND6" evidence="1">
    <location>
        <begin position="1"/>
        <end position="68"/>
    </location>
</feature>
<keyword evidence="3" id="KW-1185">Reference proteome</keyword>
<name>A0ABN8R9K8_9CNID</name>
<comment type="caution">
    <text evidence="2">The sequence shown here is derived from an EMBL/GenBank/DDBJ whole genome shotgun (WGS) entry which is preliminary data.</text>
</comment>
<dbReference type="Proteomes" id="UP001159427">
    <property type="component" value="Unassembled WGS sequence"/>
</dbReference>
<sequence length="72" mass="8326">VEINDPELNEQLSLSTADLRFADYVIQHPLELLECDPCFFFCSPGWDGSDEWIRAQFKMYLMSLLSTIQHTG</sequence>
<dbReference type="Pfam" id="PF09794">
    <property type="entry name" value="Avl9"/>
    <property type="match status" value="1"/>
</dbReference>
<dbReference type="InterPro" id="IPR051731">
    <property type="entry name" value="DENND11/AVL9_GEFs"/>
</dbReference>
<accession>A0ABN8R9K8</accession>
<protein>
    <recommendedName>
        <fullName evidence="1">AVL9/DENND6 domain-containing protein</fullName>
    </recommendedName>
</protein>
<dbReference type="EMBL" id="CALNXI010001731">
    <property type="protein sequence ID" value="CAH3175906.1"/>
    <property type="molecule type" value="Genomic_DNA"/>
</dbReference>
<dbReference type="InterPro" id="IPR018307">
    <property type="entry name" value="ABL9/DENND6_dom"/>
</dbReference>
<dbReference type="PANTHER" id="PTHR31017">
    <property type="entry name" value="LATE SECRETORY PATHWAY PROTEIN AVL9-RELATED"/>
    <property type="match status" value="1"/>
</dbReference>
<organism evidence="2 3">
    <name type="scientific">Porites evermanni</name>
    <dbReference type="NCBI Taxonomy" id="104178"/>
    <lineage>
        <taxon>Eukaryota</taxon>
        <taxon>Metazoa</taxon>
        <taxon>Cnidaria</taxon>
        <taxon>Anthozoa</taxon>
        <taxon>Hexacorallia</taxon>
        <taxon>Scleractinia</taxon>
        <taxon>Fungiina</taxon>
        <taxon>Poritidae</taxon>
        <taxon>Porites</taxon>
    </lineage>
</organism>
<dbReference type="PANTHER" id="PTHR31017:SF1">
    <property type="entry name" value="LATE SECRETORY PATHWAY PROTEIN AVL9 HOMOLOG"/>
    <property type="match status" value="1"/>
</dbReference>
<evidence type="ECO:0000313" key="2">
    <source>
        <dbReference type="EMBL" id="CAH3175906.1"/>
    </source>
</evidence>
<evidence type="ECO:0000259" key="1">
    <source>
        <dbReference type="Pfam" id="PF09794"/>
    </source>
</evidence>